<organism evidence="9 10">
    <name type="scientific">Deinococcus roseus</name>
    <dbReference type="NCBI Taxonomy" id="392414"/>
    <lineage>
        <taxon>Bacteria</taxon>
        <taxon>Thermotogati</taxon>
        <taxon>Deinococcota</taxon>
        <taxon>Deinococci</taxon>
        <taxon>Deinococcales</taxon>
        <taxon>Deinococcaceae</taxon>
        <taxon>Deinococcus</taxon>
    </lineage>
</organism>
<feature type="binding site" evidence="7">
    <location>
        <position position="49"/>
    </location>
    <ligand>
        <name>a divalent metal cation</name>
        <dbReference type="ChEBI" id="CHEBI:60240"/>
    </ligand>
</feature>
<dbReference type="NCBIfam" id="TIGR00087">
    <property type="entry name" value="surE"/>
    <property type="match status" value="1"/>
</dbReference>
<dbReference type="EMBL" id="BMOD01000046">
    <property type="protein sequence ID" value="GGJ58745.1"/>
    <property type="molecule type" value="Genomic_DNA"/>
</dbReference>
<dbReference type="Proteomes" id="UP000632222">
    <property type="component" value="Unassembled WGS sequence"/>
</dbReference>
<dbReference type="InterPro" id="IPR036523">
    <property type="entry name" value="SurE-like_sf"/>
</dbReference>
<evidence type="ECO:0000256" key="6">
    <source>
        <dbReference type="ARBA" id="ARBA00022801"/>
    </source>
</evidence>
<feature type="binding site" evidence="7">
    <location>
        <position position="105"/>
    </location>
    <ligand>
        <name>a divalent metal cation</name>
        <dbReference type="ChEBI" id="CHEBI:60240"/>
    </ligand>
</feature>
<gene>
    <name evidence="7 9" type="primary">surE</name>
    <name evidence="9" type="ORF">GCM10008938_51050</name>
</gene>
<evidence type="ECO:0000256" key="7">
    <source>
        <dbReference type="HAMAP-Rule" id="MF_00060"/>
    </source>
</evidence>
<proteinExistence type="inferred from homology"/>
<dbReference type="NCBIfam" id="NF001490">
    <property type="entry name" value="PRK00346.1-4"/>
    <property type="match status" value="1"/>
</dbReference>
<dbReference type="HAMAP" id="MF_00060">
    <property type="entry name" value="SurE"/>
    <property type="match status" value="1"/>
</dbReference>
<feature type="binding site" evidence="7">
    <location>
        <position position="19"/>
    </location>
    <ligand>
        <name>a divalent metal cation</name>
        <dbReference type="ChEBI" id="CHEBI:60240"/>
    </ligand>
</feature>
<keyword evidence="10" id="KW-1185">Reference proteome</keyword>
<comment type="caution">
    <text evidence="9">The sequence shown here is derived from an EMBL/GenBank/DDBJ whole genome shotgun (WGS) entry which is preliminary data.</text>
</comment>
<dbReference type="PANTHER" id="PTHR30457">
    <property type="entry name" value="5'-NUCLEOTIDASE SURE"/>
    <property type="match status" value="1"/>
</dbReference>
<comment type="subcellular location">
    <subcellularLocation>
        <location evidence="7">Cytoplasm</location>
    </subcellularLocation>
</comment>
<evidence type="ECO:0000256" key="1">
    <source>
        <dbReference type="ARBA" id="ARBA00000815"/>
    </source>
</evidence>
<dbReference type="Pfam" id="PF01975">
    <property type="entry name" value="SurE"/>
    <property type="match status" value="1"/>
</dbReference>
<dbReference type="RefSeq" id="WP_189009147.1">
    <property type="nucleotide sequence ID" value="NZ_BMOD01000046.1"/>
</dbReference>
<feature type="domain" description="Survival protein SurE-like phosphatase/nucleotidase" evidence="8">
    <location>
        <begin position="14"/>
        <end position="194"/>
    </location>
</feature>
<evidence type="ECO:0000256" key="5">
    <source>
        <dbReference type="ARBA" id="ARBA00022741"/>
    </source>
</evidence>
<dbReference type="Gene3D" id="3.40.1210.10">
    <property type="entry name" value="Survival protein SurE-like phosphatase/nucleotidase"/>
    <property type="match status" value="1"/>
</dbReference>
<comment type="function">
    <text evidence="7">Nucleotidase that shows phosphatase activity on nucleoside 5'-monophosphates.</text>
</comment>
<accession>A0ABQ2DIE0</accession>
<protein>
    <recommendedName>
        <fullName evidence="7">5'-nucleotidase SurE</fullName>
        <ecNumber evidence="7">3.1.3.5</ecNumber>
    </recommendedName>
    <alternativeName>
        <fullName evidence="7">Nucleoside 5'-monophosphate phosphohydrolase</fullName>
    </alternativeName>
</protein>
<keyword evidence="4 7" id="KW-0479">Metal-binding</keyword>
<dbReference type="SUPFAM" id="SSF64167">
    <property type="entry name" value="SurE-like"/>
    <property type="match status" value="1"/>
</dbReference>
<name>A0ABQ2DIE0_9DEIO</name>
<keyword evidence="5 7" id="KW-0547">Nucleotide-binding</keyword>
<keyword evidence="3 7" id="KW-0963">Cytoplasm</keyword>
<sequence length="259" mass="28537">MNNLQDHNAKLKCLVSNDDGIFSPGIKALAQSLTEIAEVCVVAPDVEQSAVGHGITIRRPLRFKHTAAAGFGEIPAYRVDGTPTDCVVLGTRILQKPDVVVSGINLGYNLGNDLTHSGTVSAALEGMILGIPSIAFSQAPNEQGEYNFEHAVSYVPGIVQWVHQHGLPARTLINVNFPPGKPRGIKITFLSDYKFEDELIKRQDPEGRDYYWVAGTPRSTVFEEGSDEWAVREGYISVTPVRFDLNHQEFMTQMQDLED</sequence>
<dbReference type="InterPro" id="IPR002828">
    <property type="entry name" value="SurE-like_Pase/nucleotidase"/>
</dbReference>
<evidence type="ECO:0000313" key="10">
    <source>
        <dbReference type="Proteomes" id="UP000632222"/>
    </source>
</evidence>
<comment type="catalytic activity">
    <reaction evidence="1 7">
        <text>a ribonucleoside 5'-phosphate + H2O = a ribonucleoside + phosphate</text>
        <dbReference type="Rhea" id="RHEA:12484"/>
        <dbReference type="ChEBI" id="CHEBI:15377"/>
        <dbReference type="ChEBI" id="CHEBI:18254"/>
        <dbReference type="ChEBI" id="CHEBI:43474"/>
        <dbReference type="ChEBI" id="CHEBI:58043"/>
        <dbReference type="EC" id="3.1.3.5"/>
    </reaction>
</comment>
<evidence type="ECO:0000256" key="4">
    <source>
        <dbReference type="ARBA" id="ARBA00022723"/>
    </source>
</evidence>
<feature type="binding site" evidence="7">
    <location>
        <position position="18"/>
    </location>
    <ligand>
        <name>a divalent metal cation</name>
        <dbReference type="ChEBI" id="CHEBI:60240"/>
    </ligand>
</feature>
<keyword evidence="6 7" id="KW-0378">Hydrolase</keyword>
<evidence type="ECO:0000256" key="3">
    <source>
        <dbReference type="ARBA" id="ARBA00022490"/>
    </source>
</evidence>
<comment type="similarity">
    <text evidence="2 7">Belongs to the SurE nucleotidase family.</text>
</comment>
<evidence type="ECO:0000256" key="2">
    <source>
        <dbReference type="ARBA" id="ARBA00011062"/>
    </source>
</evidence>
<comment type="cofactor">
    <cofactor evidence="7">
        <name>a divalent metal cation</name>
        <dbReference type="ChEBI" id="CHEBI:60240"/>
    </cofactor>
    <text evidence="7">Binds 1 divalent metal cation per subunit.</text>
</comment>
<dbReference type="InterPro" id="IPR030048">
    <property type="entry name" value="SurE"/>
</dbReference>
<evidence type="ECO:0000313" key="9">
    <source>
        <dbReference type="EMBL" id="GGJ58745.1"/>
    </source>
</evidence>
<evidence type="ECO:0000259" key="8">
    <source>
        <dbReference type="Pfam" id="PF01975"/>
    </source>
</evidence>
<dbReference type="PANTHER" id="PTHR30457:SF12">
    <property type="entry name" value="5'_3'-NUCLEOTIDASE SURE"/>
    <property type="match status" value="1"/>
</dbReference>
<dbReference type="EC" id="3.1.3.5" evidence="7"/>
<reference evidence="10" key="1">
    <citation type="journal article" date="2019" name="Int. J. Syst. Evol. Microbiol.">
        <title>The Global Catalogue of Microorganisms (GCM) 10K type strain sequencing project: providing services to taxonomists for standard genome sequencing and annotation.</title>
        <authorList>
            <consortium name="The Broad Institute Genomics Platform"/>
            <consortium name="The Broad Institute Genome Sequencing Center for Infectious Disease"/>
            <person name="Wu L."/>
            <person name="Ma J."/>
        </authorList>
    </citation>
    <scope>NUCLEOTIDE SEQUENCE [LARGE SCALE GENOMIC DNA]</scope>
    <source>
        <strain evidence="10">JCM 14370</strain>
    </source>
</reference>